<name>A0A078B9F0_STYLE</name>
<evidence type="ECO:0000256" key="4">
    <source>
        <dbReference type="ARBA" id="ARBA00022840"/>
    </source>
</evidence>
<feature type="region of interest" description="Disordered" evidence="5">
    <location>
        <begin position="756"/>
        <end position="812"/>
    </location>
</feature>
<dbReference type="PROSITE" id="PS51194">
    <property type="entry name" value="HELICASE_CTER"/>
    <property type="match status" value="1"/>
</dbReference>
<dbReference type="Gene3D" id="3.40.50.10810">
    <property type="entry name" value="Tandem AAA-ATPase domain"/>
    <property type="match status" value="1"/>
</dbReference>
<keyword evidence="2" id="KW-0378">Hydrolase</keyword>
<feature type="compositionally biased region" description="Polar residues" evidence="5">
    <location>
        <begin position="790"/>
        <end position="804"/>
    </location>
</feature>
<dbReference type="GO" id="GO:0005524">
    <property type="term" value="F:ATP binding"/>
    <property type="evidence" value="ECO:0007669"/>
    <property type="project" value="UniProtKB-KW"/>
</dbReference>
<dbReference type="InParanoid" id="A0A078B9F0"/>
<dbReference type="EMBL" id="CCKQ01019018">
    <property type="protein sequence ID" value="CDW91024.1"/>
    <property type="molecule type" value="Genomic_DNA"/>
</dbReference>
<dbReference type="GO" id="GO:0016787">
    <property type="term" value="F:hydrolase activity"/>
    <property type="evidence" value="ECO:0007669"/>
    <property type="project" value="UniProtKB-KW"/>
</dbReference>
<feature type="compositionally biased region" description="Low complexity" evidence="5">
    <location>
        <begin position="694"/>
        <end position="708"/>
    </location>
</feature>
<accession>A0A078B9F0</accession>
<sequence length="833" mass="96545">MIKNFKKRKPQDWVKFDGQTKCWVIKLEAYNDVYEMLYLLEESMGVKFNYFDDKKKNYNLEMLPQSLKDSLFNFQKEGVNFGISRYGRFLLGDEMGVGKTVQALARFTWFDEILKWLPDVSSDDICLISSGKEDIFNDAKIYIMSYEIASKNTESFVKRGIRMVIADEAHYLKAYKVNTLLTKTHTEFEKQKFSTPMLARPAELFNLIKMVRPDIFQDFQQFATRYCNPKESQFGMDYSGASNIKELHQLLEADDRKRIEEAIKERNKKFAQYDNIQISGVSYDGSKQFYGHTDDPEEKQLQKVYQLSGKAKIKGIIEFMDYMIESKKLIFTEQYIDQVKFILFAHHQSVICELENHLEQRLKEASNQNSQILPPYFIKIDGSTPPEIRHEMVKDFQEKEYVRVALLSITASSQGITLTAASTVIFAEVHWTPALMMQAEDRVHRIGQESDCVNIYYLYGKETLDEIIYPMIDLKSVVVARTLDDQKTDFKIKSAKKRQQPDYELKESDNEESQTNNNQINQKQNGEFSGKQDQKQCKRKIKQEDKQSAKTQQHTNSQNQKPNQNLSKQTKSSNQQSKHSQSKENGVDEQFNSKLQPAVQNSNQSKKNKNQNKVQIVQPFLGGIIEENEDNEDNSKNEVKSMILELDARDYDDSGMSNQERSRLKPSKSQQNLQKQQNYSQLMNPAAITDPKLSSNISQQNQQSQQAQKFKMPVKQSLKNSLQASINKINSQDSLELESQSQLKPKEECIKSIIKTEQKHSKSENQNQATYLNSSNNNNNNNNQSQISQLMSQKSTNEGFSQKDMSQEEIKIKNIKDNMDKLLKSTNRFGFKK</sequence>
<feature type="domain" description="Helicase C-terminal" evidence="6">
    <location>
        <begin position="331"/>
        <end position="491"/>
    </location>
</feature>
<dbReference type="InterPro" id="IPR014001">
    <property type="entry name" value="Helicase_ATP-bd"/>
</dbReference>
<feature type="compositionally biased region" description="Low complexity" evidence="5">
    <location>
        <begin position="667"/>
        <end position="678"/>
    </location>
</feature>
<organism evidence="7 8">
    <name type="scientific">Stylonychia lemnae</name>
    <name type="common">Ciliate</name>
    <dbReference type="NCBI Taxonomy" id="5949"/>
    <lineage>
        <taxon>Eukaryota</taxon>
        <taxon>Sar</taxon>
        <taxon>Alveolata</taxon>
        <taxon>Ciliophora</taxon>
        <taxon>Intramacronucleata</taxon>
        <taxon>Spirotrichea</taxon>
        <taxon>Stichotrichia</taxon>
        <taxon>Sporadotrichida</taxon>
        <taxon>Oxytrichidae</taxon>
        <taxon>Stylonychinae</taxon>
        <taxon>Stylonychia</taxon>
    </lineage>
</organism>
<proteinExistence type="predicted"/>
<feature type="compositionally biased region" description="Basic and acidic residues" evidence="5">
    <location>
        <begin position="530"/>
        <end position="548"/>
    </location>
</feature>
<dbReference type="InterPro" id="IPR001650">
    <property type="entry name" value="Helicase_C-like"/>
</dbReference>
<dbReference type="GO" id="GO:0031297">
    <property type="term" value="P:replication fork processing"/>
    <property type="evidence" value="ECO:0007669"/>
    <property type="project" value="TreeGrafter"/>
</dbReference>
<dbReference type="GO" id="GO:0004386">
    <property type="term" value="F:helicase activity"/>
    <property type="evidence" value="ECO:0007669"/>
    <property type="project" value="UniProtKB-KW"/>
</dbReference>
<dbReference type="InterPro" id="IPR000330">
    <property type="entry name" value="SNF2_N"/>
</dbReference>
<feature type="region of interest" description="Disordered" evidence="5">
    <location>
        <begin position="691"/>
        <end position="719"/>
    </location>
</feature>
<dbReference type="InterPro" id="IPR027417">
    <property type="entry name" value="P-loop_NTPase"/>
</dbReference>
<feature type="region of interest" description="Disordered" evidence="5">
    <location>
        <begin position="492"/>
        <end position="587"/>
    </location>
</feature>
<evidence type="ECO:0000259" key="6">
    <source>
        <dbReference type="PROSITE" id="PS51194"/>
    </source>
</evidence>
<dbReference type="AlphaFoldDB" id="A0A078B9F0"/>
<evidence type="ECO:0000256" key="2">
    <source>
        <dbReference type="ARBA" id="ARBA00022801"/>
    </source>
</evidence>
<keyword evidence="8" id="KW-1185">Reference proteome</keyword>
<feature type="region of interest" description="Disordered" evidence="5">
    <location>
        <begin position="648"/>
        <end position="678"/>
    </location>
</feature>
<dbReference type="InterPro" id="IPR038718">
    <property type="entry name" value="SNF2-like_sf"/>
</dbReference>
<dbReference type="GO" id="GO:0006281">
    <property type="term" value="P:DNA repair"/>
    <property type="evidence" value="ECO:0007669"/>
    <property type="project" value="TreeGrafter"/>
</dbReference>
<dbReference type="Pfam" id="PF00271">
    <property type="entry name" value="Helicase_C"/>
    <property type="match status" value="1"/>
</dbReference>
<protein>
    <submittedName>
        <fullName evidence="7">Snf2 family n-terminal domain containing protein</fullName>
    </submittedName>
</protein>
<reference evidence="7 8" key="1">
    <citation type="submission" date="2014-06" db="EMBL/GenBank/DDBJ databases">
        <authorList>
            <person name="Swart Estienne"/>
        </authorList>
    </citation>
    <scope>NUCLEOTIDE SEQUENCE [LARGE SCALE GENOMIC DNA]</scope>
    <source>
        <strain evidence="7 8">130c</strain>
    </source>
</reference>
<dbReference type="OrthoDB" id="309679at2759"/>
<keyword evidence="3" id="KW-0347">Helicase</keyword>
<dbReference type="CDD" id="cd18793">
    <property type="entry name" value="SF2_C_SNF"/>
    <property type="match status" value="1"/>
</dbReference>
<dbReference type="Gene3D" id="3.40.50.300">
    <property type="entry name" value="P-loop containing nucleotide triphosphate hydrolases"/>
    <property type="match status" value="1"/>
</dbReference>
<evidence type="ECO:0000313" key="8">
    <source>
        <dbReference type="Proteomes" id="UP000039865"/>
    </source>
</evidence>
<dbReference type="InterPro" id="IPR049730">
    <property type="entry name" value="SNF2/RAD54-like_C"/>
</dbReference>
<dbReference type="SMART" id="SM00490">
    <property type="entry name" value="HELICc"/>
    <property type="match status" value="1"/>
</dbReference>
<feature type="compositionally biased region" description="Basic and acidic residues" evidence="5">
    <location>
        <begin position="499"/>
        <end position="508"/>
    </location>
</feature>
<evidence type="ECO:0000256" key="1">
    <source>
        <dbReference type="ARBA" id="ARBA00022741"/>
    </source>
</evidence>
<dbReference type="SUPFAM" id="SSF52540">
    <property type="entry name" value="P-loop containing nucleoside triphosphate hydrolases"/>
    <property type="match status" value="2"/>
</dbReference>
<feature type="compositionally biased region" description="Polar residues" evidence="5">
    <location>
        <begin position="549"/>
        <end position="562"/>
    </location>
</feature>
<feature type="compositionally biased region" description="Low complexity" evidence="5">
    <location>
        <begin position="773"/>
        <end position="789"/>
    </location>
</feature>
<evidence type="ECO:0000313" key="7">
    <source>
        <dbReference type="EMBL" id="CDW91024.1"/>
    </source>
</evidence>
<dbReference type="PANTHER" id="PTHR45766">
    <property type="entry name" value="DNA ANNEALING HELICASE AND ENDONUCLEASE ZRANB3 FAMILY MEMBER"/>
    <property type="match status" value="1"/>
</dbReference>
<dbReference type="GO" id="GO:0043596">
    <property type="term" value="C:nuclear replication fork"/>
    <property type="evidence" value="ECO:0007669"/>
    <property type="project" value="TreeGrafter"/>
</dbReference>
<dbReference type="Pfam" id="PF00176">
    <property type="entry name" value="SNF2-rel_dom"/>
    <property type="match status" value="1"/>
</dbReference>
<evidence type="ECO:0000256" key="3">
    <source>
        <dbReference type="ARBA" id="ARBA00022806"/>
    </source>
</evidence>
<dbReference type="SMART" id="SM00487">
    <property type="entry name" value="DEXDc"/>
    <property type="match status" value="1"/>
</dbReference>
<keyword evidence="1" id="KW-0547">Nucleotide-binding</keyword>
<dbReference type="PANTHER" id="PTHR45766:SF3">
    <property type="entry name" value="DNA ANNEALING HELICASE AND ENDONUCLEASE ZRANB3"/>
    <property type="match status" value="1"/>
</dbReference>
<gene>
    <name evidence="7" type="primary">Contig6134.g6560</name>
    <name evidence="7" type="ORF">STYLEM_20172</name>
</gene>
<dbReference type="Proteomes" id="UP000039865">
    <property type="component" value="Unassembled WGS sequence"/>
</dbReference>
<feature type="compositionally biased region" description="Low complexity" evidence="5">
    <location>
        <begin position="563"/>
        <end position="579"/>
    </location>
</feature>
<dbReference type="GO" id="GO:0004520">
    <property type="term" value="F:DNA endonuclease activity"/>
    <property type="evidence" value="ECO:0007669"/>
    <property type="project" value="TreeGrafter"/>
</dbReference>
<keyword evidence="4" id="KW-0067">ATP-binding</keyword>
<feature type="compositionally biased region" description="Low complexity" evidence="5">
    <location>
        <begin position="514"/>
        <end position="525"/>
    </location>
</feature>
<evidence type="ECO:0000256" key="5">
    <source>
        <dbReference type="SAM" id="MobiDB-lite"/>
    </source>
</evidence>